<keyword evidence="2" id="KW-0238">DNA-binding</keyword>
<protein>
    <recommendedName>
        <fullName evidence="4">HTH crp-type domain-containing protein</fullName>
    </recommendedName>
</protein>
<dbReference type="CDD" id="cd00092">
    <property type="entry name" value="HTH_CRP"/>
    <property type="match status" value="1"/>
</dbReference>
<dbReference type="InterPro" id="IPR014710">
    <property type="entry name" value="RmlC-like_jellyroll"/>
</dbReference>
<evidence type="ECO:0000313" key="6">
    <source>
        <dbReference type="Proteomes" id="UP000000268"/>
    </source>
</evidence>
<dbReference type="InterPro" id="IPR012318">
    <property type="entry name" value="HTH_CRP"/>
</dbReference>
<evidence type="ECO:0000313" key="5">
    <source>
        <dbReference type="EMBL" id="ABW28413.1"/>
    </source>
</evidence>
<dbReference type="HOGENOM" id="CLU_075053_8_1_3"/>
<dbReference type="InterPro" id="IPR036390">
    <property type="entry name" value="WH_DNA-bd_sf"/>
</dbReference>
<proteinExistence type="predicted"/>
<dbReference type="EMBL" id="CP000828">
    <property type="protein sequence ID" value="ABW28413.1"/>
    <property type="molecule type" value="Genomic_DNA"/>
</dbReference>
<dbReference type="Proteomes" id="UP000000268">
    <property type="component" value="Chromosome"/>
</dbReference>
<dbReference type="SUPFAM" id="SSF51206">
    <property type="entry name" value="cAMP-binding domain-like"/>
    <property type="match status" value="1"/>
</dbReference>
<feature type="domain" description="HTH crp-type" evidence="4">
    <location>
        <begin position="114"/>
        <end position="188"/>
    </location>
</feature>
<dbReference type="InterPro" id="IPR036388">
    <property type="entry name" value="WH-like_DNA-bd_sf"/>
</dbReference>
<evidence type="ECO:0000256" key="3">
    <source>
        <dbReference type="ARBA" id="ARBA00023163"/>
    </source>
</evidence>
<dbReference type="PROSITE" id="PS51063">
    <property type="entry name" value="HTH_CRP_2"/>
    <property type="match status" value="1"/>
</dbReference>
<dbReference type="RefSeq" id="WP_012163812.1">
    <property type="nucleotide sequence ID" value="NC_009925.1"/>
</dbReference>
<dbReference type="GO" id="GO:0006355">
    <property type="term" value="P:regulation of DNA-templated transcription"/>
    <property type="evidence" value="ECO:0007669"/>
    <property type="project" value="InterPro"/>
</dbReference>
<reference evidence="5 6" key="1">
    <citation type="journal article" date="2008" name="Proc. Natl. Acad. Sci. U.S.A.">
        <title>Niche adaptation and genome expansion in the chlorophyll d-producing cyanobacterium Acaryochloris marina.</title>
        <authorList>
            <person name="Swingley W.D."/>
            <person name="Chen M."/>
            <person name="Cheung P.C."/>
            <person name="Conrad A.L."/>
            <person name="Dejesa L.C."/>
            <person name="Hao J."/>
            <person name="Honchak B.M."/>
            <person name="Karbach L.E."/>
            <person name="Kurdoglu A."/>
            <person name="Lahiri S."/>
            <person name="Mastrian S.D."/>
            <person name="Miyashita H."/>
            <person name="Page L."/>
            <person name="Ramakrishna P."/>
            <person name="Satoh S."/>
            <person name="Sattley W.M."/>
            <person name="Shimada Y."/>
            <person name="Taylor H.L."/>
            <person name="Tomo T."/>
            <person name="Tsuchiya T."/>
            <person name="Wang Z.T."/>
            <person name="Raymond J."/>
            <person name="Mimuro M."/>
            <person name="Blankenship R.E."/>
            <person name="Touchman J.W."/>
        </authorList>
    </citation>
    <scope>NUCLEOTIDE SEQUENCE [LARGE SCALE GENOMIC DNA]</scope>
    <source>
        <strain evidence="6">MBIC 11017</strain>
    </source>
</reference>
<dbReference type="STRING" id="329726.AM1_3419"/>
<dbReference type="InterPro" id="IPR018490">
    <property type="entry name" value="cNMP-bd_dom_sf"/>
</dbReference>
<organism evidence="5 6">
    <name type="scientific">Acaryochloris marina (strain MBIC 11017)</name>
    <dbReference type="NCBI Taxonomy" id="329726"/>
    <lineage>
        <taxon>Bacteria</taxon>
        <taxon>Bacillati</taxon>
        <taxon>Cyanobacteriota</taxon>
        <taxon>Cyanophyceae</taxon>
        <taxon>Acaryochloridales</taxon>
        <taxon>Acaryochloridaceae</taxon>
        <taxon>Acaryochloris</taxon>
    </lineage>
</organism>
<evidence type="ECO:0000256" key="1">
    <source>
        <dbReference type="ARBA" id="ARBA00023015"/>
    </source>
</evidence>
<evidence type="ECO:0000256" key="2">
    <source>
        <dbReference type="ARBA" id="ARBA00023125"/>
    </source>
</evidence>
<dbReference type="GO" id="GO:0003677">
    <property type="term" value="F:DNA binding"/>
    <property type="evidence" value="ECO:0007669"/>
    <property type="project" value="UniProtKB-KW"/>
</dbReference>
<dbReference type="Gene3D" id="2.60.120.10">
    <property type="entry name" value="Jelly Rolls"/>
    <property type="match status" value="1"/>
</dbReference>
<dbReference type="OrthoDB" id="581549at2"/>
<dbReference type="Pfam" id="PF13545">
    <property type="entry name" value="HTH_Crp_2"/>
    <property type="match status" value="1"/>
</dbReference>
<dbReference type="KEGG" id="amr:AM1_3419"/>
<dbReference type="SUPFAM" id="SSF46785">
    <property type="entry name" value="Winged helix' DNA-binding domain"/>
    <property type="match status" value="1"/>
</dbReference>
<keyword evidence="6" id="KW-1185">Reference proteome</keyword>
<keyword evidence="1" id="KW-0805">Transcription regulation</keyword>
<dbReference type="Gene3D" id="1.10.10.10">
    <property type="entry name" value="Winged helix-like DNA-binding domain superfamily/Winged helix DNA-binding domain"/>
    <property type="match status" value="1"/>
</dbReference>
<keyword evidence="3" id="KW-0804">Transcription</keyword>
<accession>B0C066</accession>
<dbReference type="AlphaFoldDB" id="B0C066"/>
<evidence type="ECO:0000259" key="4">
    <source>
        <dbReference type="PROSITE" id="PS51063"/>
    </source>
</evidence>
<dbReference type="SMART" id="SM00419">
    <property type="entry name" value="HTH_CRP"/>
    <property type="match status" value="1"/>
</dbReference>
<gene>
    <name evidence="5" type="ordered locus">AM1_3419</name>
</gene>
<dbReference type="eggNOG" id="COG0664">
    <property type="taxonomic scope" value="Bacteria"/>
</dbReference>
<name>B0C066_ACAM1</name>
<sequence length="194" mass="21706">MTAVHATSFSPTQDCLQLKPKQVIPDESAGYLWCIEQGVVRTVTWDDEGDLVTLGLWGVGDCIGQRFTSMAPFQMESVSDVQVRAVPVSSQELGLVLRSHIRFMEDLFLINSYKLAPQRLLHFLTWLSHRFGQPVEQGQLLDIGLTHQLIAELTGINRITATRLLNELEREGQLIRLPKQRIILSSTGLGRALG</sequence>